<dbReference type="Proteomes" id="UP000481583">
    <property type="component" value="Unassembled WGS sequence"/>
</dbReference>
<feature type="transmembrane region" description="Helical" evidence="5">
    <location>
        <begin position="205"/>
        <end position="225"/>
    </location>
</feature>
<evidence type="ECO:0000256" key="1">
    <source>
        <dbReference type="ARBA" id="ARBA00004141"/>
    </source>
</evidence>
<sequence>MSTMNRKTIIAMILVPVVIALALLAFVWPSARLAPRDLPVGVAGPPTATAQLAQQLGARGDAFDVTSYDTEAQAREAIKDRDIYGAFVVTQQGPKVLTATAASPTVAQLLTTAASEQAPPGTKVDTVDVVAAPKADPRGSALGSSVLPMALAGVMAGAVVTMMGLRGTRAVIALVGASAGIGLIGAAVADSWLGILAGDWWQEAGAFGLTALAGSAAVAGFAALIGPAGIGIGALFNVFLGNPFSGVTSAPEMLPQPVGMIGQWLPPGAGGQLLRSVAFFDGSAVTGPLIVLGAWSVGGLALIGLGSVIKRRRDDDGTKILARSDDDAVEPLLAMNSAAPAGQ</sequence>
<evidence type="ECO:0000313" key="7">
    <source>
        <dbReference type="EMBL" id="NGN63311.1"/>
    </source>
</evidence>
<dbReference type="EMBL" id="JAAKZV010000012">
    <property type="protein sequence ID" value="NGN63311.1"/>
    <property type="molecule type" value="Genomic_DNA"/>
</dbReference>
<evidence type="ECO:0000256" key="2">
    <source>
        <dbReference type="ARBA" id="ARBA00022692"/>
    </source>
</evidence>
<evidence type="ECO:0000256" key="3">
    <source>
        <dbReference type="ARBA" id="ARBA00022989"/>
    </source>
</evidence>
<feature type="transmembrane region" description="Helical" evidence="5">
    <location>
        <begin position="9"/>
        <end position="28"/>
    </location>
</feature>
<name>A0A6G4TWD1_9ACTN</name>
<organism evidence="7 8">
    <name type="scientific">Streptomyces coryli</name>
    <dbReference type="NCBI Taxonomy" id="1128680"/>
    <lineage>
        <taxon>Bacteria</taxon>
        <taxon>Bacillati</taxon>
        <taxon>Actinomycetota</taxon>
        <taxon>Actinomycetes</taxon>
        <taxon>Kitasatosporales</taxon>
        <taxon>Streptomycetaceae</taxon>
        <taxon>Streptomyces</taxon>
    </lineage>
</organism>
<feature type="domain" description="ABC-2 type transporter transmembrane" evidence="6">
    <location>
        <begin position="6"/>
        <end position="303"/>
    </location>
</feature>
<accession>A0A6G4TWD1</accession>
<comment type="subcellular location">
    <subcellularLocation>
        <location evidence="1">Membrane</location>
        <topology evidence="1">Multi-pass membrane protein</topology>
    </subcellularLocation>
</comment>
<protein>
    <submittedName>
        <fullName evidence="7">ABC transporter permease</fullName>
    </submittedName>
</protein>
<dbReference type="RefSeq" id="WP_165232415.1">
    <property type="nucleotide sequence ID" value="NZ_JAAKZV010000012.1"/>
</dbReference>
<keyword evidence="4 5" id="KW-0472">Membrane</keyword>
<feature type="transmembrane region" description="Helical" evidence="5">
    <location>
        <begin position="232"/>
        <end position="250"/>
    </location>
</feature>
<keyword evidence="3 5" id="KW-1133">Transmembrane helix</keyword>
<feature type="transmembrane region" description="Helical" evidence="5">
    <location>
        <begin position="146"/>
        <end position="165"/>
    </location>
</feature>
<feature type="transmembrane region" description="Helical" evidence="5">
    <location>
        <begin position="172"/>
        <end position="193"/>
    </location>
</feature>
<evidence type="ECO:0000256" key="4">
    <source>
        <dbReference type="ARBA" id="ARBA00023136"/>
    </source>
</evidence>
<evidence type="ECO:0000313" key="8">
    <source>
        <dbReference type="Proteomes" id="UP000481583"/>
    </source>
</evidence>
<feature type="transmembrane region" description="Helical" evidence="5">
    <location>
        <begin position="289"/>
        <end position="309"/>
    </location>
</feature>
<dbReference type="InterPro" id="IPR013525">
    <property type="entry name" value="ABC2_TM"/>
</dbReference>
<evidence type="ECO:0000259" key="6">
    <source>
        <dbReference type="Pfam" id="PF12698"/>
    </source>
</evidence>
<keyword evidence="8" id="KW-1185">Reference proteome</keyword>
<reference evidence="7 8" key="1">
    <citation type="submission" date="2020-02" db="EMBL/GenBank/DDBJ databases">
        <title>Whole-genome analyses of novel actinobacteria.</title>
        <authorList>
            <person name="Sahin N."/>
        </authorList>
    </citation>
    <scope>NUCLEOTIDE SEQUENCE [LARGE SCALE GENOMIC DNA]</scope>
    <source>
        <strain evidence="7 8">A7024</strain>
    </source>
</reference>
<dbReference type="AlphaFoldDB" id="A0A6G4TWD1"/>
<dbReference type="Pfam" id="PF12698">
    <property type="entry name" value="ABC2_membrane_3"/>
    <property type="match status" value="1"/>
</dbReference>
<dbReference type="GO" id="GO:0016020">
    <property type="term" value="C:membrane"/>
    <property type="evidence" value="ECO:0007669"/>
    <property type="project" value="UniProtKB-SubCell"/>
</dbReference>
<gene>
    <name evidence="7" type="ORF">G5C51_05240</name>
</gene>
<evidence type="ECO:0000256" key="5">
    <source>
        <dbReference type="SAM" id="Phobius"/>
    </source>
</evidence>
<proteinExistence type="predicted"/>
<dbReference type="GO" id="GO:0140359">
    <property type="term" value="F:ABC-type transporter activity"/>
    <property type="evidence" value="ECO:0007669"/>
    <property type="project" value="InterPro"/>
</dbReference>
<keyword evidence="2 5" id="KW-0812">Transmembrane</keyword>
<comment type="caution">
    <text evidence="7">The sequence shown here is derived from an EMBL/GenBank/DDBJ whole genome shotgun (WGS) entry which is preliminary data.</text>
</comment>